<dbReference type="Proteomes" id="UP001497444">
    <property type="component" value="Chromosome 12"/>
</dbReference>
<name>A0ABP0VWS8_9BRYO</name>
<organism evidence="1 2">
    <name type="scientific">Sphagnum jensenii</name>
    <dbReference type="NCBI Taxonomy" id="128206"/>
    <lineage>
        <taxon>Eukaryota</taxon>
        <taxon>Viridiplantae</taxon>
        <taxon>Streptophyta</taxon>
        <taxon>Embryophyta</taxon>
        <taxon>Bryophyta</taxon>
        <taxon>Sphagnophytina</taxon>
        <taxon>Sphagnopsida</taxon>
        <taxon>Sphagnales</taxon>
        <taxon>Sphagnaceae</taxon>
        <taxon>Sphagnum</taxon>
    </lineage>
</organism>
<sequence length="84" mass="9870">MWLEPEMDEPLEEDPLTPFTIQDHLNFVREREEERSRNHPPVSLAATQFVDVEADQAAYEFTFVNDYGTCTGANKNHEHPHWQN</sequence>
<protein>
    <submittedName>
        <fullName evidence="1">Uncharacterized protein</fullName>
    </submittedName>
</protein>
<evidence type="ECO:0000313" key="2">
    <source>
        <dbReference type="Proteomes" id="UP001497444"/>
    </source>
</evidence>
<evidence type="ECO:0000313" key="1">
    <source>
        <dbReference type="EMBL" id="CAK9258948.1"/>
    </source>
</evidence>
<gene>
    <name evidence="1" type="ORF">CSSPJE1EN1_LOCUS4426</name>
</gene>
<keyword evidence="2" id="KW-1185">Reference proteome</keyword>
<proteinExistence type="predicted"/>
<reference evidence="1" key="1">
    <citation type="submission" date="2024-02" db="EMBL/GenBank/DDBJ databases">
        <authorList>
            <consortium name="ELIXIR-Norway"/>
            <consortium name="Elixir Norway"/>
        </authorList>
    </citation>
    <scope>NUCLEOTIDE SEQUENCE</scope>
</reference>
<accession>A0ABP0VWS8</accession>
<dbReference type="EMBL" id="OZ020107">
    <property type="protein sequence ID" value="CAK9258948.1"/>
    <property type="molecule type" value="Genomic_DNA"/>
</dbReference>